<dbReference type="AlphaFoldDB" id="A0A0G0HUY8"/>
<evidence type="ECO:0000313" key="1">
    <source>
        <dbReference type="EMBL" id="KKQ46978.1"/>
    </source>
</evidence>
<organism evidence="1 2">
    <name type="scientific">Candidatus Yanofskybacteria bacterium GW2011_GWC2_37_9</name>
    <dbReference type="NCBI Taxonomy" id="1619028"/>
    <lineage>
        <taxon>Bacteria</taxon>
        <taxon>Candidatus Yanofskyibacteriota</taxon>
    </lineage>
</organism>
<reference evidence="1 2" key="1">
    <citation type="journal article" date="2015" name="Nature">
        <title>rRNA introns, odd ribosomes, and small enigmatic genomes across a large radiation of phyla.</title>
        <authorList>
            <person name="Brown C.T."/>
            <person name="Hug L.A."/>
            <person name="Thomas B.C."/>
            <person name="Sharon I."/>
            <person name="Castelle C.J."/>
            <person name="Singh A."/>
            <person name="Wilkins M.J."/>
            <person name="Williams K.H."/>
            <person name="Banfield J.F."/>
        </authorList>
    </citation>
    <scope>NUCLEOTIDE SEQUENCE [LARGE SCALE GENOMIC DNA]</scope>
</reference>
<accession>A0A0G0HUY8</accession>
<comment type="caution">
    <text evidence="1">The sequence shown here is derived from an EMBL/GenBank/DDBJ whole genome shotgun (WGS) entry which is preliminary data.</text>
</comment>
<name>A0A0G0HUY8_9BACT</name>
<feature type="non-terminal residue" evidence="1">
    <location>
        <position position="58"/>
    </location>
</feature>
<dbReference type="EMBL" id="LBTU01000021">
    <property type="protein sequence ID" value="KKQ46978.1"/>
    <property type="molecule type" value="Genomic_DNA"/>
</dbReference>
<dbReference type="Proteomes" id="UP000034430">
    <property type="component" value="Unassembled WGS sequence"/>
</dbReference>
<sequence>MIFIKKNLFQIVLMGFLIVAPILSFAQAPASVDVDPIDTQGKIVNPIKVDTINGFIKT</sequence>
<proteinExistence type="predicted"/>
<protein>
    <submittedName>
        <fullName evidence="1">Uncharacterized protein</fullName>
    </submittedName>
</protein>
<gene>
    <name evidence="1" type="ORF">US65_C0021G0001</name>
</gene>
<evidence type="ECO:0000313" key="2">
    <source>
        <dbReference type="Proteomes" id="UP000034430"/>
    </source>
</evidence>